<dbReference type="Pfam" id="PF05511">
    <property type="entry name" value="ATP-synt_F6"/>
    <property type="match status" value="1"/>
</dbReference>
<dbReference type="Proteomes" id="UP000079169">
    <property type="component" value="Unplaced"/>
</dbReference>
<evidence type="ECO:0000313" key="11">
    <source>
        <dbReference type="Proteomes" id="UP000079169"/>
    </source>
</evidence>
<feature type="region of interest" description="Disordered" evidence="10">
    <location>
        <begin position="76"/>
        <end position="106"/>
    </location>
</feature>
<dbReference type="PANTHER" id="PTHR12441">
    <property type="entry name" value="ATP SYNTHASE COUPLING FACTOR 6, MITOCHONDRIAL"/>
    <property type="match status" value="1"/>
</dbReference>
<evidence type="ECO:0000256" key="7">
    <source>
        <dbReference type="ARBA" id="ARBA00023128"/>
    </source>
</evidence>
<keyword evidence="6 9" id="KW-0406">Ion transport</keyword>
<dbReference type="Gene3D" id="1.10.246.110">
    <property type="entry name" value="Mitochondrial ATP synthase-coupling factor 6"/>
    <property type="match status" value="1"/>
</dbReference>
<evidence type="ECO:0000256" key="4">
    <source>
        <dbReference type="ARBA" id="ARBA00022781"/>
    </source>
</evidence>
<comment type="function">
    <text evidence="9">Mitochondrial membrane ATP synthase (F(1)F(0) ATP synthase or Complex V) produces ATP from ADP in the presence of a proton gradient across the membrane which is generated by electron transport complexes of the respiratory chain.</text>
</comment>
<dbReference type="PaxDb" id="121845-A0A1S3CXW6"/>
<dbReference type="GO" id="GO:0045259">
    <property type="term" value="C:proton-transporting ATP synthase complex"/>
    <property type="evidence" value="ECO:0007669"/>
    <property type="project" value="UniProtKB-KW"/>
</dbReference>
<evidence type="ECO:0000256" key="1">
    <source>
        <dbReference type="ARBA" id="ARBA00007346"/>
    </source>
</evidence>
<evidence type="ECO:0000256" key="5">
    <source>
        <dbReference type="ARBA" id="ARBA00022792"/>
    </source>
</evidence>
<dbReference type="KEGG" id="dci:103507338"/>
<dbReference type="STRING" id="121845.A0A1S3CXW6"/>
<organism evidence="12">
    <name type="scientific">Diaphorina citri</name>
    <name type="common">Asian citrus psyllid</name>
    <dbReference type="NCBI Taxonomy" id="121845"/>
    <lineage>
        <taxon>Eukaryota</taxon>
        <taxon>Metazoa</taxon>
        <taxon>Ecdysozoa</taxon>
        <taxon>Arthropoda</taxon>
        <taxon>Hexapoda</taxon>
        <taxon>Insecta</taxon>
        <taxon>Pterygota</taxon>
        <taxon>Neoptera</taxon>
        <taxon>Paraneoptera</taxon>
        <taxon>Hemiptera</taxon>
        <taxon>Sternorrhyncha</taxon>
        <taxon>Psylloidea</taxon>
        <taxon>Psyllidae</taxon>
        <taxon>Diaphorininae</taxon>
        <taxon>Diaphorina</taxon>
    </lineage>
</organism>
<dbReference type="GeneID" id="103507338"/>
<dbReference type="RefSeq" id="XP_026678036.1">
    <property type="nucleotide sequence ID" value="XM_026822235.1"/>
</dbReference>
<dbReference type="GO" id="GO:0015078">
    <property type="term" value="F:proton transmembrane transporter activity"/>
    <property type="evidence" value="ECO:0007669"/>
    <property type="project" value="InterPro"/>
</dbReference>
<sequence>MLTPQLFVCVRKNVSQNLTRNLATSYVALKNASDPIQQLFLDKLSEYKSKSTGGKLVDPTPEIERELKADLSKTAKQYGGDGKEDMTKFPNFQFPEPKIEPQVSRS</sequence>
<comment type="subcellular location">
    <subcellularLocation>
        <location evidence="9">Mitochondrion</location>
    </subcellularLocation>
    <subcellularLocation>
        <location evidence="9">Mitochondrion inner membrane</location>
    </subcellularLocation>
</comment>
<protein>
    <recommendedName>
        <fullName evidence="9">ATP synthase-coupling factor 6, mitochondrial</fullName>
        <shortName evidence="9">ATPase subunit F6</shortName>
    </recommendedName>
</protein>
<keyword evidence="2 9" id="KW-0813">Transport</keyword>
<evidence type="ECO:0000313" key="13">
    <source>
        <dbReference type="RefSeq" id="XP_026678036.1"/>
    </source>
</evidence>
<dbReference type="GO" id="GO:0005743">
    <property type="term" value="C:mitochondrial inner membrane"/>
    <property type="evidence" value="ECO:0007669"/>
    <property type="project" value="UniProtKB-SubCell"/>
</dbReference>
<evidence type="ECO:0000256" key="2">
    <source>
        <dbReference type="ARBA" id="ARBA00022448"/>
    </source>
</evidence>
<keyword evidence="11" id="KW-1185">Reference proteome</keyword>
<evidence type="ECO:0000313" key="12">
    <source>
        <dbReference type="RefSeq" id="XP_008470026.1"/>
    </source>
</evidence>
<proteinExistence type="inferred from homology"/>
<evidence type="ECO:0000256" key="10">
    <source>
        <dbReference type="SAM" id="MobiDB-lite"/>
    </source>
</evidence>
<evidence type="ECO:0000256" key="3">
    <source>
        <dbReference type="ARBA" id="ARBA00022547"/>
    </source>
</evidence>
<dbReference type="GO" id="GO:0015986">
    <property type="term" value="P:proton motive force-driven ATP synthesis"/>
    <property type="evidence" value="ECO:0007669"/>
    <property type="project" value="InterPro"/>
</dbReference>
<comment type="similarity">
    <text evidence="1 9">Belongs to the eukaryotic ATPase subunit F6 family.</text>
</comment>
<dbReference type="AlphaFoldDB" id="A0A1S3CXW6"/>
<dbReference type="FunFam" id="1.10.246.110:FF:000001">
    <property type="entry name" value="ATP synthase-coupling factor 6, mitochondrial"/>
    <property type="match status" value="1"/>
</dbReference>
<dbReference type="OMA" id="MTKFPTF"/>
<keyword evidence="5 9" id="KW-0999">Mitochondrion inner membrane</keyword>
<dbReference type="RefSeq" id="XP_008470026.1">
    <property type="nucleotide sequence ID" value="XM_008471804.3"/>
</dbReference>
<dbReference type="InterPro" id="IPR036204">
    <property type="entry name" value="ATP_synth_f6_sf_mt"/>
</dbReference>
<keyword evidence="4 9" id="KW-0375">Hydrogen ion transport</keyword>
<keyword evidence="7 9" id="KW-0496">Mitochondrion</keyword>
<dbReference type="SUPFAM" id="SSF111357">
    <property type="entry name" value="Mitochondrial ATP synthase coupling factor 6"/>
    <property type="match status" value="1"/>
</dbReference>
<dbReference type="PANTHER" id="PTHR12441:SF10">
    <property type="entry name" value="ATP SYNTHASE-COUPLING FACTOR 6, MITOCHONDRIAL"/>
    <property type="match status" value="1"/>
</dbReference>
<gene>
    <name evidence="12 13" type="primary">LOC103507338</name>
</gene>
<dbReference type="InterPro" id="IPR008387">
    <property type="entry name" value="ATP_synth_f6_mt"/>
</dbReference>
<keyword evidence="8 9" id="KW-0472">Membrane</keyword>
<evidence type="ECO:0000256" key="6">
    <source>
        <dbReference type="ARBA" id="ARBA00023065"/>
    </source>
</evidence>
<accession>A0A1S3CXW6</accession>
<name>A0A1S3CXW6_DIACI</name>
<dbReference type="PIRSF" id="PIRSF002455">
    <property type="entry name" value="ATP_synthase_coupling_factor_6"/>
    <property type="match status" value="1"/>
</dbReference>
<keyword evidence="3" id="KW-0138">CF(0)</keyword>
<reference evidence="12" key="1">
    <citation type="submission" date="2023-09" db="UniProtKB">
        <authorList>
            <consortium name="RefSeq"/>
        </authorList>
    </citation>
    <scope>IDENTIFICATION</scope>
</reference>
<evidence type="ECO:0000256" key="8">
    <source>
        <dbReference type="ARBA" id="ARBA00023136"/>
    </source>
</evidence>
<evidence type="ECO:0000256" key="9">
    <source>
        <dbReference type="PIRNR" id="PIRNR002455"/>
    </source>
</evidence>